<evidence type="ECO:0000256" key="1">
    <source>
        <dbReference type="ARBA" id="ARBA00012528"/>
    </source>
</evidence>
<dbReference type="Gene3D" id="3.30.70.270">
    <property type="match status" value="1"/>
</dbReference>
<feature type="chain" id="PRO_5046661246" description="diguanylate cyclase" evidence="4">
    <location>
        <begin position="24"/>
        <end position="584"/>
    </location>
</feature>
<dbReference type="PANTHER" id="PTHR45138">
    <property type="entry name" value="REGULATORY COMPONENTS OF SENSORY TRANSDUCTION SYSTEM"/>
    <property type="match status" value="1"/>
</dbReference>
<protein>
    <recommendedName>
        <fullName evidence="1">diguanylate cyclase</fullName>
        <ecNumber evidence="1">2.7.7.65</ecNumber>
    </recommendedName>
</protein>
<feature type="transmembrane region" description="Helical" evidence="3">
    <location>
        <begin position="353"/>
        <end position="376"/>
    </location>
</feature>
<dbReference type="SUPFAM" id="SSF55073">
    <property type="entry name" value="Nucleotide cyclase"/>
    <property type="match status" value="1"/>
</dbReference>
<keyword evidence="3" id="KW-1133">Transmembrane helix</keyword>
<comment type="catalytic activity">
    <reaction evidence="2">
        <text>2 GTP = 3',3'-c-di-GMP + 2 diphosphate</text>
        <dbReference type="Rhea" id="RHEA:24898"/>
        <dbReference type="ChEBI" id="CHEBI:33019"/>
        <dbReference type="ChEBI" id="CHEBI:37565"/>
        <dbReference type="ChEBI" id="CHEBI:58805"/>
        <dbReference type="EC" id="2.7.7.65"/>
    </reaction>
</comment>
<dbReference type="RefSeq" id="WP_221557759.1">
    <property type="nucleotide sequence ID" value="NZ_JAIGNO010000004.1"/>
</dbReference>
<dbReference type="SMART" id="SM00267">
    <property type="entry name" value="GGDEF"/>
    <property type="match status" value="1"/>
</dbReference>
<dbReference type="InterPro" id="IPR043128">
    <property type="entry name" value="Rev_trsase/Diguanyl_cyclase"/>
</dbReference>
<dbReference type="Proteomes" id="UP000755104">
    <property type="component" value="Unassembled WGS sequence"/>
</dbReference>
<reference evidence="6 7" key="1">
    <citation type="submission" date="2021-08" db="EMBL/GenBank/DDBJ databases">
        <title>Comparative Genomics Analysis of the Genus Qipengyuania Reveals Extensive Genetic Diversity and Metabolic Versatility, Including the Description of Fifteen Novel Species.</title>
        <authorList>
            <person name="Liu Y."/>
        </authorList>
    </citation>
    <scope>NUCLEOTIDE SEQUENCE [LARGE SCALE GENOMIC DNA]</scope>
    <source>
        <strain evidence="6 7">6D47A</strain>
    </source>
</reference>
<feature type="domain" description="GGDEF" evidence="5">
    <location>
        <begin position="419"/>
        <end position="552"/>
    </location>
</feature>
<keyword evidence="3" id="KW-0812">Transmembrane</keyword>
<keyword evidence="4" id="KW-0732">Signal</keyword>
<dbReference type="Pfam" id="PF00990">
    <property type="entry name" value="GGDEF"/>
    <property type="match status" value="1"/>
</dbReference>
<dbReference type="CDD" id="cd01949">
    <property type="entry name" value="GGDEF"/>
    <property type="match status" value="1"/>
</dbReference>
<evidence type="ECO:0000313" key="6">
    <source>
        <dbReference type="EMBL" id="MBX7482489.1"/>
    </source>
</evidence>
<feature type="transmembrane region" description="Helical" evidence="3">
    <location>
        <begin position="197"/>
        <end position="223"/>
    </location>
</feature>
<proteinExistence type="predicted"/>
<accession>A0ABS7J9D5</accession>
<evidence type="ECO:0000259" key="5">
    <source>
        <dbReference type="PROSITE" id="PS50887"/>
    </source>
</evidence>
<feature type="transmembrane region" description="Helical" evidence="3">
    <location>
        <begin position="165"/>
        <end position="190"/>
    </location>
</feature>
<keyword evidence="7" id="KW-1185">Reference proteome</keyword>
<dbReference type="InterPro" id="IPR000160">
    <property type="entry name" value="GGDEF_dom"/>
</dbReference>
<organism evidence="6 7">
    <name type="scientific">Qipengyuania qiaonensis</name>
    <dbReference type="NCBI Taxonomy" id="2867240"/>
    <lineage>
        <taxon>Bacteria</taxon>
        <taxon>Pseudomonadati</taxon>
        <taxon>Pseudomonadota</taxon>
        <taxon>Alphaproteobacteria</taxon>
        <taxon>Sphingomonadales</taxon>
        <taxon>Erythrobacteraceae</taxon>
        <taxon>Qipengyuania</taxon>
    </lineage>
</organism>
<evidence type="ECO:0000256" key="4">
    <source>
        <dbReference type="SAM" id="SignalP"/>
    </source>
</evidence>
<dbReference type="InterPro" id="IPR050469">
    <property type="entry name" value="Diguanylate_Cyclase"/>
</dbReference>
<feature type="transmembrane region" description="Helical" evidence="3">
    <location>
        <begin position="323"/>
        <end position="341"/>
    </location>
</feature>
<dbReference type="InterPro" id="IPR029787">
    <property type="entry name" value="Nucleotide_cyclase"/>
</dbReference>
<evidence type="ECO:0000256" key="3">
    <source>
        <dbReference type="SAM" id="Phobius"/>
    </source>
</evidence>
<keyword evidence="3" id="KW-0472">Membrane</keyword>
<dbReference type="NCBIfam" id="TIGR00254">
    <property type="entry name" value="GGDEF"/>
    <property type="match status" value="1"/>
</dbReference>
<gene>
    <name evidence="6" type="ORF">K3174_08100</name>
</gene>
<dbReference type="InterPro" id="IPR011623">
    <property type="entry name" value="7TMR_DISM_rcpt_extracell_dom1"/>
</dbReference>
<comment type="caution">
    <text evidence="6">The sequence shown here is derived from an EMBL/GenBank/DDBJ whole genome shotgun (WGS) entry which is preliminary data.</text>
</comment>
<feature type="transmembrane region" description="Helical" evidence="3">
    <location>
        <begin position="265"/>
        <end position="282"/>
    </location>
</feature>
<name>A0ABS7J9D5_9SPHN</name>
<feature type="transmembrane region" description="Helical" evidence="3">
    <location>
        <begin position="294"/>
        <end position="311"/>
    </location>
</feature>
<feature type="transmembrane region" description="Helical" evidence="3">
    <location>
        <begin position="229"/>
        <end position="253"/>
    </location>
</feature>
<dbReference type="EC" id="2.7.7.65" evidence="1"/>
<evidence type="ECO:0000256" key="2">
    <source>
        <dbReference type="ARBA" id="ARBA00034247"/>
    </source>
</evidence>
<dbReference type="Pfam" id="PF07695">
    <property type="entry name" value="7TMR-DISM_7TM"/>
    <property type="match status" value="1"/>
</dbReference>
<dbReference type="EMBL" id="JAIGNO010000004">
    <property type="protein sequence ID" value="MBX7482489.1"/>
    <property type="molecule type" value="Genomic_DNA"/>
</dbReference>
<evidence type="ECO:0000313" key="7">
    <source>
        <dbReference type="Proteomes" id="UP000755104"/>
    </source>
</evidence>
<sequence length="584" mass="64807">MRLLRFILTLFAVLAVSNTAAFAQDTASPLPCVATEAVAWAPVTVDTLPTRWNCATYELSLLPERTYLRFQVPEGSPSPRFLAAQRGPLSSISVAAIDAAGRVKVTHHRMSDLQVVAGTDLLKIPLARTDSPPREIIVAVDLPTDLRVVRSMQLTIDDPSAAPRLFLLLLVISMLAGMLLMPLIFGLMIYRVLRHSFVLWHAVTAAALLMTVLVNSALITSFVPLGVEMIVRLAILALGLSVAGNVMFAYHFIERSRANAALRKTLPWLAAWGFLVGVLGSLDLHSGRTWHVQAYFTAYVPVLIAYIWFVVGALRRGSRYSRYLIVGLSPLIAVCLLRLVGQLTPWLPENDSMLLFYVGCVFEEITAMLGVTARLVQLRKERDRARIENAVLQNLSRHDPLTGLMNRHALESDPQDQIEFTAMAIMDIDHFKSINDTYGHVVGDRVLKAVADVLKGEEDARIVRMGGEEFLIQLRCSRPGARAEAFRRAIPLSVGRAVPELDWPVTASMGVILLGPKERDQIPDFQTLYSRMDGLLYRAKDQGRDRSVVAKLAFFDPDISAEDAQEKFDSIVTSFRARRRKSNG</sequence>
<dbReference type="PROSITE" id="PS50887">
    <property type="entry name" value="GGDEF"/>
    <property type="match status" value="1"/>
</dbReference>
<dbReference type="PANTHER" id="PTHR45138:SF9">
    <property type="entry name" value="DIGUANYLATE CYCLASE DGCM-RELATED"/>
    <property type="match status" value="1"/>
</dbReference>
<feature type="signal peptide" evidence="4">
    <location>
        <begin position="1"/>
        <end position="23"/>
    </location>
</feature>